<evidence type="ECO:0000313" key="2">
    <source>
        <dbReference type="EMBL" id="CAK1552712.1"/>
    </source>
</evidence>
<dbReference type="Proteomes" id="UP001497472">
    <property type="component" value="Unassembled WGS sequence"/>
</dbReference>
<dbReference type="EMBL" id="CAVLEF010000156">
    <property type="protein sequence ID" value="CAK1552712.1"/>
    <property type="molecule type" value="Genomic_DNA"/>
</dbReference>
<feature type="region of interest" description="Disordered" evidence="1">
    <location>
        <begin position="168"/>
        <end position="192"/>
    </location>
</feature>
<protein>
    <submittedName>
        <fullName evidence="2">Uncharacterized protein</fullName>
    </submittedName>
</protein>
<name>A0AAV1JV27_9NEOP</name>
<reference evidence="2 3" key="1">
    <citation type="submission" date="2023-11" db="EMBL/GenBank/DDBJ databases">
        <authorList>
            <person name="Okamura Y."/>
        </authorList>
    </citation>
    <scope>NUCLEOTIDE SEQUENCE [LARGE SCALE GENOMIC DNA]</scope>
</reference>
<proteinExistence type="predicted"/>
<sequence length="192" mass="20836">MSRLFASETGSKLYYQLLVARSVCDSYNDTEKLAKATAAVGPTAVSLTHRPLFCSRPILIFVAEAVDATQVSIRRCTSDSIASAVLEQVALIAESLVVITSDIAKCPGCACAAHQESGLICEVQNTFEYGLTKKGNDLHLFVYSALSFKQTNKKSKEDTLMKSNAIRQKAKSRICPSINQRQSSDDGPHASR</sequence>
<feature type="compositionally biased region" description="Basic and acidic residues" evidence="1">
    <location>
        <begin position="183"/>
        <end position="192"/>
    </location>
</feature>
<gene>
    <name evidence="2" type="ORF">LNINA_LOCUS11743</name>
</gene>
<organism evidence="2 3">
    <name type="scientific">Leptosia nina</name>
    <dbReference type="NCBI Taxonomy" id="320188"/>
    <lineage>
        <taxon>Eukaryota</taxon>
        <taxon>Metazoa</taxon>
        <taxon>Ecdysozoa</taxon>
        <taxon>Arthropoda</taxon>
        <taxon>Hexapoda</taxon>
        <taxon>Insecta</taxon>
        <taxon>Pterygota</taxon>
        <taxon>Neoptera</taxon>
        <taxon>Endopterygota</taxon>
        <taxon>Lepidoptera</taxon>
        <taxon>Glossata</taxon>
        <taxon>Ditrysia</taxon>
        <taxon>Papilionoidea</taxon>
        <taxon>Pieridae</taxon>
        <taxon>Pierinae</taxon>
        <taxon>Leptosia</taxon>
    </lineage>
</organism>
<keyword evidence="3" id="KW-1185">Reference proteome</keyword>
<accession>A0AAV1JV27</accession>
<evidence type="ECO:0000313" key="3">
    <source>
        <dbReference type="Proteomes" id="UP001497472"/>
    </source>
</evidence>
<comment type="caution">
    <text evidence="2">The sequence shown here is derived from an EMBL/GenBank/DDBJ whole genome shotgun (WGS) entry which is preliminary data.</text>
</comment>
<evidence type="ECO:0000256" key="1">
    <source>
        <dbReference type="SAM" id="MobiDB-lite"/>
    </source>
</evidence>
<dbReference type="AlphaFoldDB" id="A0AAV1JV27"/>